<name>A0A1H0DHJ0_9HYPH</name>
<dbReference type="InterPro" id="IPR036390">
    <property type="entry name" value="WH_DNA-bd_sf"/>
</dbReference>
<dbReference type="InterPro" id="IPR036388">
    <property type="entry name" value="WH-like_DNA-bd_sf"/>
</dbReference>
<keyword evidence="6" id="KW-1185">Reference proteome</keyword>
<keyword evidence="1" id="KW-0805">Transcription regulation</keyword>
<evidence type="ECO:0000256" key="3">
    <source>
        <dbReference type="ARBA" id="ARBA00023163"/>
    </source>
</evidence>
<evidence type="ECO:0000313" key="6">
    <source>
        <dbReference type="Proteomes" id="UP000198793"/>
    </source>
</evidence>
<dbReference type="PROSITE" id="PS50949">
    <property type="entry name" value="HTH_GNTR"/>
    <property type="match status" value="1"/>
</dbReference>
<evidence type="ECO:0000256" key="1">
    <source>
        <dbReference type="ARBA" id="ARBA00023015"/>
    </source>
</evidence>
<dbReference type="AlphaFoldDB" id="A0A1H0DHJ0"/>
<evidence type="ECO:0000256" key="2">
    <source>
        <dbReference type="ARBA" id="ARBA00023125"/>
    </source>
</evidence>
<dbReference type="Gene3D" id="1.20.120.530">
    <property type="entry name" value="GntR ligand-binding domain-like"/>
    <property type="match status" value="1"/>
</dbReference>
<evidence type="ECO:0000313" key="5">
    <source>
        <dbReference type="EMBL" id="SDN69499.1"/>
    </source>
</evidence>
<evidence type="ECO:0000259" key="4">
    <source>
        <dbReference type="PROSITE" id="PS50949"/>
    </source>
</evidence>
<sequence>MIREVLSDRIVHGILRPGEALDETGLAAEFGVSRTPIREALRQLETIGLAMSRPHRGTVVTNVSDSELHDIFRVMGELEALCARLCAEAMTPAECEALSHLQAGGAEFVLRGDVDAYRAHNERFHDALYAGSHNGFLEETTRSVRRSLAPFRRMQFEALHRIANSQREHGSIVEAILDGDADRAARSMLDHMSIVERAVDQISPTKVATSDAFVTRPAHRKAV</sequence>
<dbReference type="SUPFAM" id="SSF48008">
    <property type="entry name" value="GntR ligand-binding domain-like"/>
    <property type="match status" value="1"/>
</dbReference>
<protein>
    <submittedName>
        <fullName evidence="5">DNA-binding transcriptional regulator, GntR family</fullName>
    </submittedName>
</protein>
<keyword evidence="3" id="KW-0804">Transcription</keyword>
<dbReference type="CDD" id="cd07377">
    <property type="entry name" value="WHTH_GntR"/>
    <property type="match status" value="1"/>
</dbReference>
<dbReference type="Pfam" id="PF00392">
    <property type="entry name" value="GntR"/>
    <property type="match status" value="1"/>
</dbReference>
<dbReference type="Gene3D" id="1.10.10.10">
    <property type="entry name" value="Winged helix-like DNA-binding domain superfamily/Winged helix DNA-binding domain"/>
    <property type="match status" value="1"/>
</dbReference>
<dbReference type="GO" id="GO:0003700">
    <property type="term" value="F:DNA-binding transcription factor activity"/>
    <property type="evidence" value="ECO:0007669"/>
    <property type="project" value="InterPro"/>
</dbReference>
<feature type="domain" description="HTH gntR-type" evidence="4">
    <location>
        <begin position="1"/>
        <end position="63"/>
    </location>
</feature>
<dbReference type="GO" id="GO:0003677">
    <property type="term" value="F:DNA binding"/>
    <property type="evidence" value="ECO:0007669"/>
    <property type="project" value="UniProtKB-KW"/>
</dbReference>
<dbReference type="InterPro" id="IPR000524">
    <property type="entry name" value="Tscrpt_reg_HTH_GntR"/>
</dbReference>
<reference evidence="5 6" key="1">
    <citation type="submission" date="2016-10" db="EMBL/GenBank/DDBJ databases">
        <authorList>
            <person name="de Groot N.N."/>
        </authorList>
    </citation>
    <scope>NUCLEOTIDE SEQUENCE [LARGE SCALE GENOMIC DNA]</scope>
    <source>
        <strain evidence="6">L7-484,KACC 16230,DSM 25025</strain>
    </source>
</reference>
<keyword evidence="2 5" id="KW-0238">DNA-binding</keyword>
<dbReference type="PANTHER" id="PTHR43537:SF49">
    <property type="entry name" value="TRANSCRIPTIONAL REGULATORY PROTEIN"/>
    <property type="match status" value="1"/>
</dbReference>
<dbReference type="SUPFAM" id="SSF46785">
    <property type="entry name" value="Winged helix' DNA-binding domain"/>
    <property type="match status" value="1"/>
</dbReference>
<dbReference type="Proteomes" id="UP000198793">
    <property type="component" value="Unassembled WGS sequence"/>
</dbReference>
<gene>
    <name evidence="5" type="ORF">SAMN05192530_101778</name>
</gene>
<dbReference type="EMBL" id="FNIT01000001">
    <property type="protein sequence ID" value="SDN69499.1"/>
    <property type="molecule type" value="Genomic_DNA"/>
</dbReference>
<dbReference type="InterPro" id="IPR008920">
    <property type="entry name" value="TF_FadR/GntR_C"/>
</dbReference>
<dbReference type="InterPro" id="IPR011711">
    <property type="entry name" value="GntR_C"/>
</dbReference>
<proteinExistence type="predicted"/>
<dbReference type="PANTHER" id="PTHR43537">
    <property type="entry name" value="TRANSCRIPTIONAL REGULATOR, GNTR FAMILY"/>
    <property type="match status" value="1"/>
</dbReference>
<dbReference type="STRING" id="1166073.SAMN05192530_101778"/>
<organism evidence="5 6">
    <name type="scientific">Aureimonas jatrophae</name>
    <dbReference type="NCBI Taxonomy" id="1166073"/>
    <lineage>
        <taxon>Bacteria</taxon>
        <taxon>Pseudomonadati</taxon>
        <taxon>Pseudomonadota</taxon>
        <taxon>Alphaproteobacteria</taxon>
        <taxon>Hyphomicrobiales</taxon>
        <taxon>Aurantimonadaceae</taxon>
        <taxon>Aureimonas</taxon>
    </lineage>
</organism>
<dbReference type="SMART" id="SM00345">
    <property type="entry name" value="HTH_GNTR"/>
    <property type="match status" value="1"/>
</dbReference>
<dbReference type="Pfam" id="PF07729">
    <property type="entry name" value="FCD"/>
    <property type="match status" value="1"/>
</dbReference>
<accession>A0A1H0DHJ0</accession>
<dbReference type="SMART" id="SM00895">
    <property type="entry name" value="FCD"/>
    <property type="match status" value="1"/>
</dbReference>
<dbReference type="PRINTS" id="PR00035">
    <property type="entry name" value="HTHGNTR"/>
</dbReference>